<keyword evidence="3" id="KW-1185">Reference proteome</keyword>
<gene>
    <name evidence="2" type="ORF">Syun_030569</name>
</gene>
<feature type="region of interest" description="Disordered" evidence="1">
    <location>
        <begin position="1"/>
        <end position="25"/>
    </location>
</feature>
<reference evidence="2 3" key="1">
    <citation type="submission" date="2024-01" db="EMBL/GenBank/DDBJ databases">
        <title>Genome assemblies of Stephania.</title>
        <authorList>
            <person name="Yang L."/>
        </authorList>
    </citation>
    <scope>NUCLEOTIDE SEQUENCE [LARGE SCALE GENOMIC DNA]</scope>
    <source>
        <strain evidence="2">YNDBR</strain>
        <tissue evidence="2">Leaf</tissue>
    </source>
</reference>
<evidence type="ECO:0000313" key="2">
    <source>
        <dbReference type="EMBL" id="KAK9081206.1"/>
    </source>
</evidence>
<dbReference type="AlphaFoldDB" id="A0AAP0DU73"/>
<evidence type="ECO:0000256" key="1">
    <source>
        <dbReference type="SAM" id="MobiDB-lite"/>
    </source>
</evidence>
<evidence type="ECO:0000313" key="3">
    <source>
        <dbReference type="Proteomes" id="UP001420932"/>
    </source>
</evidence>
<protein>
    <submittedName>
        <fullName evidence="2">Uncharacterized protein</fullName>
    </submittedName>
</protein>
<dbReference type="Proteomes" id="UP001420932">
    <property type="component" value="Unassembled WGS sequence"/>
</dbReference>
<name>A0AAP0DU73_9MAGN</name>
<comment type="caution">
    <text evidence="2">The sequence shown here is derived from an EMBL/GenBank/DDBJ whole genome shotgun (WGS) entry which is preliminary data.</text>
</comment>
<organism evidence="2 3">
    <name type="scientific">Stephania yunnanensis</name>
    <dbReference type="NCBI Taxonomy" id="152371"/>
    <lineage>
        <taxon>Eukaryota</taxon>
        <taxon>Viridiplantae</taxon>
        <taxon>Streptophyta</taxon>
        <taxon>Embryophyta</taxon>
        <taxon>Tracheophyta</taxon>
        <taxon>Spermatophyta</taxon>
        <taxon>Magnoliopsida</taxon>
        <taxon>Ranunculales</taxon>
        <taxon>Menispermaceae</taxon>
        <taxon>Menispermoideae</taxon>
        <taxon>Cissampelideae</taxon>
        <taxon>Stephania</taxon>
    </lineage>
</organism>
<accession>A0AAP0DU73</accession>
<dbReference type="EMBL" id="JBBNAF010000056">
    <property type="protein sequence ID" value="KAK9081206.1"/>
    <property type="molecule type" value="Genomic_DNA"/>
</dbReference>
<sequence>MKIPNTSNRKNEGKRLHRMTNRTTQVSRHFFKHIGGNMKNSSRCRPQQDCHKK</sequence>
<proteinExistence type="predicted"/>